<dbReference type="GO" id="GO:0016747">
    <property type="term" value="F:acyltransferase activity, transferring groups other than amino-acyl groups"/>
    <property type="evidence" value="ECO:0007669"/>
    <property type="project" value="InterPro"/>
</dbReference>
<keyword evidence="5" id="KW-1185">Reference proteome</keyword>
<dbReference type="EMBL" id="FIZY01000001">
    <property type="protein sequence ID" value="CZF77678.1"/>
    <property type="molecule type" value="Genomic_DNA"/>
</dbReference>
<dbReference type="AlphaFoldDB" id="A0A128ESR7"/>
<evidence type="ECO:0000313" key="5">
    <source>
        <dbReference type="Proteomes" id="UP000073601"/>
    </source>
</evidence>
<evidence type="ECO:0000256" key="2">
    <source>
        <dbReference type="PIRSR" id="PIRSR620023-2"/>
    </source>
</evidence>
<evidence type="ECO:0000256" key="1">
    <source>
        <dbReference type="PIRSR" id="PIRSR620023-1"/>
    </source>
</evidence>
<proteinExistence type="predicted"/>
<dbReference type="Proteomes" id="UP000073601">
    <property type="component" value="Unassembled WGS sequence"/>
</dbReference>
<dbReference type="Gene3D" id="3.40.630.30">
    <property type="match status" value="1"/>
</dbReference>
<dbReference type="OrthoDB" id="9788924at2"/>
<dbReference type="Gene3D" id="3.40.50.11190">
    <property type="match status" value="1"/>
</dbReference>
<dbReference type="InterPro" id="IPR020036">
    <property type="entry name" value="PseH"/>
</dbReference>
<dbReference type="PANTHER" id="PTHR43415:SF3">
    <property type="entry name" value="GNAT-FAMILY ACETYLTRANSFERASE"/>
    <property type="match status" value="1"/>
</dbReference>
<dbReference type="NCBIfam" id="TIGR03585">
    <property type="entry name" value="PseH"/>
    <property type="match status" value="1"/>
</dbReference>
<name>A0A128ESR7_9GAMM</name>
<feature type="binding site" evidence="2">
    <location>
        <position position="271"/>
    </location>
    <ligand>
        <name>substrate</name>
    </ligand>
</feature>
<accession>A0A128ESR7</accession>
<feature type="domain" description="N-acetyltransferase" evidence="3">
    <location>
        <begin position="362"/>
        <end position="518"/>
    </location>
</feature>
<dbReference type="SUPFAM" id="SSF53756">
    <property type="entry name" value="UDP-Glycosyltransferase/glycogen phosphorylase"/>
    <property type="match status" value="1"/>
</dbReference>
<dbReference type="Gene3D" id="3.40.50.2000">
    <property type="entry name" value="Glycogen Phosphorylase B"/>
    <property type="match status" value="1"/>
</dbReference>
<dbReference type="Pfam" id="PF13302">
    <property type="entry name" value="Acetyltransf_3"/>
    <property type="match status" value="1"/>
</dbReference>
<reference evidence="5" key="1">
    <citation type="submission" date="2016-02" db="EMBL/GenBank/DDBJ databases">
        <authorList>
            <person name="Rodrigo-Torres Lidia"/>
            <person name="Arahal R.David."/>
        </authorList>
    </citation>
    <scope>NUCLEOTIDE SEQUENCE [LARGE SCALE GENOMIC DNA]</scope>
    <source>
        <strain evidence="5">CECT 8713</strain>
    </source>
</reference>
<dbReference type="NCBIfam" id="TIGR03590">
    <property type="entry name" value="PseG"/>
    <property type="match status" value="1"/>
</dbReference>
<evidence type="ECO:0000313" key="4">
    <source>
        <dbReference type="EMBL" id="CZF77678.1"/>
    </source>
</evidence>
<dbReference type="PANTHER" id="PTHR43415">
    <property type="entry name" value="SPERMIDINE N(1)-ACETYLTRANSFERASE"/>
    <property type="match status" value="1"/>
</dbReference>
<organism evidence="4 5">
    <name type="scientific">Grimontia marina</name>
    <dbReference type="NCBI Taxonomy" id="646534"/>
    <lineage>
        <taxon>Bacteria</taxon>
        <taxon>Pseudomonadati</taxon>
        <taxon>Pseudomonadota</taxon>
        <taxon>Gammaproteobacteria</taxon>
        <taxon>Vibrionales</taxon>
        <taxon>Vibrionaceae</taxon>
        <taxon>Grimontia</taxon>
    </lineage>
</organism>
<evidence type="ECO:0000259" key="3">
    <source>
        <dbReference type="PROSITE" id="PS51186"/>
    </source>
</evidence>
<feature type="binding site" evidence="2">
    <location>
        <position position="172"/>
    </location>
    <ligand>
        <name>substrate</name>
    </ligand>
</feature>
<feature type="active site" description="Proton acceptor" evidence="1">
    <location>
        <position position="17"/>
    </location>
</feature>
<sequence>MKVAIRADASSQIGTGHIMRCLVLAKKLIERGHEVVLLSRPLTGNLTDYSKAQGVDVISLKTIQETFLPDAGDYKHWLGVTQEADANESLAALEGFQPDWIAMDHYALDSEWQNLMRTSGARIFTIDDLANREHKCDVILDHNPWPDFENRYHQVVPKECTQLLGPKFGLLRPRFSELRQQPPALKNVVLAFFSGTDPSGECIKLLNASRHFDSLPFRLHVVHGLANPRRDEIASLPLPEFVTLSENLPDYEAELAACRYAFGGAGVSAIERASLGVPGTLVSVAENQRQMAEHLGASGLYRYLGVSDKTTEHDYANELKWLAEHWKTLPYRLEKSDIDGNGAQRVVEVMESFCPPETNNEMTFRLMTTEDLPMVRGWRNDPGVREMMFTQHEISAEEHERWFAKASTDTTKQFFIAHSEGTPVGMVSFTEIERKSNTAEWGFYKSPKAPSGTGFTLLSEALQLGFDKLGLESIRSRVLCSNPKVLYLHHKLGFSKEKDTQTLITAEGDKDYFAFFLSREDWNGNTAS</sequence>
<dbReference type="InterPro" id="IPR020023">
    <property type="entry name" value="PseG"/>
</dbReference>
<dbReference type="InterPro" id="IPR016181">
    <property type="entry name" value="Acyl_CoA_acyltransferase"/>
</dbReference>
<dbReference type="InterPro" id="IPR000182">
    <property type="entry name" value="GNAT_dom"/>
</dbReference>
<dbReference type="RefSeq" id="WP_062704998.1">
    <property type="nucleotide sequence ID" value="NZ_CAWRCI010000001.1"/>
</dbReference>
<dbReference type="PROSITE" id="PS51186">
    <property type="entry name" value="GNAT"/>
    <property type="match status" value="1"/>
</dbReference>
<gene>
    <name evidence="4" type="ORF">GMA8713_00275</name>
</gene>
<protein>
    <recommendedName>
        <fullName evidence="3">N-acetyltransferase domain-containing protein</fullName>
    </recommendedName>
</protein>
<dbReference type="SUPFAM" id="SSF55729">
    <property type="entry name" value="Acyl-CoA N-acyltransferases (Nat)"/>
    <property type="match status" value="1"/>
</dbReference>